<dbReference type="InParanoid" id="I6NDY6"/>
<dbReference type="KEGG" id="erc:Ecym_5538"/>
<dbReference type="GO" id="GO:0000785">
    <property type="term" value="C:chromatin"/>
    <property type="evidence" value="ECO:0007669"/>
    <property type="project" value="EnsemblFungi"/>
</dbReference>
<dbReference type="EMBL" id="CP002501">
    <property type="protein sequence ID" value="AET40278.1"/>
    <property type="molecule type" value="Genomic_DNA"/>
</dbReference>
<dbReference type="PANTHER" id="PTHR11215">
    <property type="entry name" value="METAL DEPENDENT HYDROLASE - RELATED"/>
    <property type="match status" value="1"/>
</dbReference>
<proteinExistence type="inferred from homology"/>
<sequence length="334" mass="37869">MSKRVKMAPINKICTHSGSFHADEALAVYMLRLLPEAKDAVVVRSREPEKWEEADIVVDVSGKYDGIKYFDHHQREFSETFNDVFKTKLSSAGLIYKHFGQEIIRIICPVLSEDSYDILYNKVYKEFIESLDANDNGINNFDAEELGVTRRFSDKNITIPAIISRMNPSWNEDCSPGKFDEQFFKASKFIGECFVNLVESYGKSWLPAKDIVRRAVLNRDTADKSGGSSIIVLDQFCPWKEHLYEVEKELNIENTILFVLFEDSSGSWRVSTVPVSSTSFKFRQGLLEPLRGLRDEELSKKAQVEGCIFVHASGFIGGAKSKEAALQLAYMSLP</sequence>
<dbReference type="Proteomes" id="UP000006790">
    <property type="component" value="Chromosome 5"/>
</dbReference>
<dbReference type="eggNOG" id="KOG2948">
    <property type="taxonomic scope" value="Eukaryota"/>
</dbReference>
<evidence type="ECO:0000313" key="3">
    <source>
        <dbReference type="Proteomes" id="UP000006790"/>
    </source>
</evidence>
<dbReference type="HOGENOM" id="CLU_051576_0_0_1"/>
<comment type="similarity">
    <text evidence="1">Belongs to the MYG1 family.</text>
</comment>
<dbReference type="OMA" id="FHCDEVV"/>
<dbReference type="PANTHER" id="PTHR11215:SF1">
    <property type="entry name" value="MYG1 EXONUCLEASE"/>
    <property type="match status" value="1"/>
</dbReference>
<dbReference type="GO" id="GO:1901857">
    <property type="term" value="P:positive regulation of cellular respiration"/>
    <property type="evidence" value="ECO:0007669"/>
    <property type="project" value="EnsemblFungi"/>
</dbReference>
<gene>
    <name evidence="2" type="ordered locus">Ecym_5538</name>
</gene>
<dbReference type="GO" id="GO:0005634">
    <property type="term" value="C:nucleus"/>
    <property type="evidence" value="ECO:0007669"/>
    <property type="project" value="EnsemblFungi"/>
</dbReference>
<dbReference type="FunCoup" id="I6NDY6">
    <property type="interactions" value="1144"/>
</dbReference>
<organism evidence="2 3">
    <name type="scientific">Eremothecium cymbalariae (strain CBS 270.75 / DBVPG 7215 / KCTC 17166 / NRRL Y-17582)</name>
    <name type="common">Yeast</name>
    <dbReference type="NCBI Taxonomy" id="931890"/>
    <lineage>
        <taxon>Eukaryota</taxon>
        <taxon>Fungi</taxon>
        <taxon>Dikarya</taxon>
        <taxon>Ascomycota</taxon>
        <taxon>Saccharomycotina</taxon>
        <taxon>Saccharomycetes</taxon>
        <taxon>Saccharomycetales</taxon>
        <taxon>Saccharomycetaceae</taxon>
        <taxon>Eremothecium</taxon>
    </lineage>
</organism>
<reference evidence="2 3" key="1">
    <citation type="journal article" date="2011" name="G3 (Bethesda)">
        <title>Genome evolution in the Eremothecium clade of the Saccharomyces complex revealed by comparative genomics.</title>
        <authorList>
            <person name="Wendland J."/>
            <person name="Walther A."/>
        </authorList>
    </citation>
    <scope>NUCLEOTIDE SEQUENCE [LARGE SCALE GENOMIC DNA]</scope>
    <source>
        <strain evidence="3">CBS 270.75 / DBVPG 7215 / KCTC 17166 / NRRL Y-17582</strain>
    </source>
</reference>
<accession>I6NDY6</accession>
<dbReference type="GeneID" id="11470873"/>
<evidence type="ECO:0000256" key="1">
    <source>
        <dbReference type="ARBA" id="ARBA00010105"/>
    </source>
</evidence>
<keyword evidence="3" id="KW-1185">Reference proteome</keyword>
<dbReference type="STRING" id="931890.I6NDY6"/>
<protein>
    <submittedName>
        <fullName evidence="2">Uncharacterized protein</fullName>
    </submittedName>
</protein>
<dbReference type="InterPro" id="IPR003226">
    <property type="entry name" value="MYG1_exonuclease"/>
</dbReference>
<dbReference type="AlphaFoldDB" id="I6NDY6"/>
<name>I6NDY6_ERECY</name>
<dbReference type="Pfam" id="PF03690">
    <property type="entry name" value="MYG1_exonuc"/>
    <property type="match status" value="1"/>
</dbReference>
<dbReference type="GO" id="GO:0005737">
    <property type="term" value="C:cytoplasm"/>
    <property type="evidence" value="ECO:0007669"/>
    <property type="project" value="TreeGrafter"/>
</dbReference>
<dbReference type="OrthoDB" id="10265310at2759"/>
<dbReference type="RefSeq" id="XP_003647095.1">
    <property type="nucleotide sequence ID" value="XM_003647047.1"/>
</dbReference>
<evidence type="ECO:0000313" key="2">
    <source>
        <dbReference type="EMBL" id="AET40278.1"/>
    </source>
</evidence>